<gene>
    <name evidence="2" type="ORF">MPL3365_30324</name>
</gene>
<evidence type="ECO:0000313" key="3">
    <source>
        <dbReference type="Proteomes" id="UP000046122"/>
    </source>
</evidence>
<evidence type="ECO:0000313" key="2">
    <source>
        <dbReference type="EMBL" id="CDX58812.1"/>
    </source>
</evidence>
<dbReference type="CDD" id="cd00093">
    <property type="entry name" value="HTH_XRE"/>
    <property type="match status" value="1"/>
</dbReference>
<feature type="domain" description="HTH cro/C1-type" evidence="1">
    <location>
        <begin position="19"/>
        <end position="71"/>
    </location>
</feature>
<dbReference type="AlphaFoldDB" id="A0A090G7K2"/>
<protein>
    <recommendedName>
        <fullName evidence="1">HTH cro/C1-type domain-containing protein</fullName>
    </recommendedName>
</protein>
<reference evidence="2 3" key="1">
    <citation type="submission" date="2014-08" db="EMBL/GenBank/DDBJ databases">
        <authorList>
            <person name="Moulin Lionel"/>
        </authorList>
    </citation>
    <scope>NUCLEOTIDE SEQUENCE [LARGE SCALE GENOMIC DNA]</scope>
</reference>
<dbReference type="PROSITE" id="PS50943">
    <property type="entry name" value="HTH_CROC1"/>
    <property type="match status" value="1"/>
</dbReference>
<dbReference type="EMBL" id="CCNE01000023">
    <property type="protein sequence ID" value="CDX58812.1"/>
    <property type="molecule type" value="Genomic_DNA"/>
</dbReference>
<dbReference type="Proteomes" id="UP000046122">
    <property type="component" value="Unassembled WGS sequence"/>
</dbReference>
<dbReference type="InterPro" id="IPR010982">
    <property type="entry name" value="Lambda_DNA-bd_dom_sf"/>
</dbReference>
<evidence type="ECO:0000259" key="1">
    <source>
        <dbReference type="PROSITE" id="PS50943"/>
    </source>
</evidence>
<dbReference type="InterPro" id="IPR001387">
    <property type="entry name" value="Cro/C1-type_HTH"/>
</dbReference>
<dbReference type="GO" id="GO:0003677">
    <property type="term" value="F:DNA binding"/>
    <property type="evidence" value="ECO:0007669"/>
    <property type="project" value="InterPro"/>
</dbReference>
<dbReference type="Pfam" id="PF01381">
    <property type="entry name" value="HTH_3"/>
    <property type="match status" value="1"/>
</dbReference>
<name>A0A090G7K2_MESPL</name>
<sequence length="87" mass="9362">MDGQQKSSPCDEIHSVQCRMARAALGWGVRELAEAAQVATQTITRLEQGDRLKPKTLQAVRAAFEAAGIEFIAENGGGPGVRLARRN</sequence>
<dbReference type="Gene3D" id="1.10.260.40">
    <property type="entry name" value="lambda repressor-like DNA-binding domains"/>
    <property type="match status" value="1"/>
</dbReference>
<accession>A0A090G7K2</accession>
<dbReference type="SUPFAM" id="SSF47413">
    <property type="entry name" value="lambda repressor-like DNA-binding domains"/>
    <property type="match status" value="1"/>
</dbReference>
<proteinExistence type="predicted"/>
<organism evidence="2 3">
    <name type="scientific">Mesorhizobium plurifarium</name>
    <dbReference type="NCBI Taxonomy" id="69974"/>
    <lineage>
        <taxon>Bacteria</taxon>
        <taxon>Pseudomonadati</taxon>
        <taxon>Pseudomonadota</taxon>
        <taxon>Alphaproteobacteria</taxon>
        <taxon>Hyphomicrobiales</taxon>
        <taxon>Phyllobacteriaceae</taxon>
        <taxon>Mesorhizobium</taxon>
    </lineage>
</organism>